<evidence type="ECO:0000259" key="2">
    <source>
        <dbReference type="PROSITE" id="PS51084"/>
    </source>
</evidence>
<dbReference type="PROSITE" id="PS51084">
    <property type="entry name" value="HIT_2"/>
    <property type="match status" value="1"/>
</dbReference>
<dbReference type="Proteomes" id="UP000273143">
    <property type="component" value="Chromosome"/>
</dbReference>
<dbReference type="PIRSF" id="PIRSF000714">
    <property type="entry name" value="HIT"/>
    <property type="match status" value="1"/>
</dbReference>
<dbReference type="InterPro" id="IPR036265">
    <property type="entry name" value="HIT-like_sf"/>
</dbReference>
<evidence type="ECO:0000256" key="1">
    <source>
        <dbReference type="PROSITE-ProRule" id="PRU00464"/>
    </source>
</evidence>
<dbReference type="GO" id="GO:0003824">
    <property type="term" value="F:catalytic activity"/>
    <property type="evidence" value="ECO:0007669"/>
    <property type="project" value="InterPro"/>
</dbReference>
<dbReference type="KEGG" id="emo:DM558_04890"/>
<accession>A0A3Q9JIC3</accession>
<feature type="domain" description="HIT" evidence="2">
    <location>
        <begin position="1"/>
        <end position="103"/>
    </location>
</feature>
<keyword evidence="4" id="KW-1185">Reference proteome</keyword>
<name>A0A3Q9JIC3_9GAMM</name>
<dbReference type="Pfam" id="PF01230">
    <property type="entry name" value="HIT"/>
    <property type="match status" value="1"/>
</dbReference>
<reference evidence="4" key="1">
    <citation type="submission" date="2018-06" db="EMBL/GenBank/DDBJ databases">
        <title>Complete genome of Pseudomonas insecticola strain QZS01.</title>
        <authorList>
            <person name="Wang J."/>
            <person name="Su Q."/>
        </authorList>
    </citation>
    <scope>NUCLEOTIDE SEQUENCE [LARGE SCALE GENOMIC DNA]</scope>
    <source>
        <strain evidence="4">QZS01</strain>
    </source>
</reference>
<sequence length="139" mass="16145">MFLLDERLNNDSIIVGDFPLCRLLLKNDKNYPWFILVPRREGVTEIFNLSSEDQQQLLVEMSVFSELLKTLFKADKMNIGALGNMVSQLHIHVIARVKTDVTWPQSVWDKLPAKPYANHEIEVIKEQLKSVMPTDFLFK</sequence>
<organism evidence="3 4">
    <name type="scientific">Entomomonas moraniae</name>
    <dbReference type="NCBI Taxonomy" id="2213226"/>
    <lineage>
        <taxon>Bacteria</taxon>
        <taxon>Pseudomonadati</taxon>
        <taxon>Pseudomonadota</taxon>
        <taxon>Gammaproteobacteria</taxon>
        <taxon>Pseudomonadales</taxon>
        <taxon>Pseudomonadaceae</taxon>
        <taxon>Entomomonas</taxon>
    </lineage>
</organism>
<comment type="caution">
    <text evidence="1">Lacks conserved residue(s) required for the propagation of feature annotation.</text>
</comment>
<proteinExistence type="predicted"/>
<gene>
    <name evidence="3" type="ORF">DM558_04890</name>
</gene>
<dbReference type="Gene3D" id="3.30.428.10">
    <property type="entry name" value="HIT-like"/>
    <property type="match status" value="1"/>
</dbReference>
<evidence type="ECO:0000313" key="4">
    <source>
        <dbReference type="Proteomes" id="UP000273143"/>
    </source>
</evidence>
<dbReference type="InterPro" id="IPR026026">
    <property type="entry name" value="HIT_Hint"/>
</dbReference>
<dbReference type="EMBL" id="CP029822">
    <property type="protein sequence ID" value="AZS50152.1"/>
    <property type="molecule type" value="Genomic_DNA"/>
</dbReference>
<evidence type="ECO:0000313" key="3">
    <source>
        <dbReference type="EMBL" id="AZS50152.1"/>
    </source>
</evidence>
<protein>
    <submittedName>
        <fullName evidence="3">HIT domain-containing protein</fullName>
    </submittedName>
</protein>
<dbReference type="AlphaFoldDB" id="A0A3Q9JIC3"/>
<dbReference type="RefSeq" id="WP_127162294.1">
    <property type="nucleotide sequence ID" value="NZ_CP029822.1"/>
</dbReference>
<dbReference type="SUPFAM" id="SSF54197">
    <property type="entry name" value="HIT-like"/>
    <property type="match status" value="1"/>
</dbReference>
<dbReference type="InterPro" id="IPR011146">
    <property type="entry name" value="HIT-like"/>
</dbReference>